<feature type="transmembrane region" description="Helical" evidence="2">
    <location>
        <begin position="115"/>
        <end position="139"/>
    </location>
</feature>
<accession>A0A0L1KFA4</accession>
<reference evidence="4" key="1">
    <citation type="submission" date="2015-02" db="EMBL/GenBank/DDBJ databases">
        <authorList>
            <person name="Lima A.O."/>
            <person name="Cabral A."/>
            <person name="Porto L.M."/>
            <person name="Silva M.A."/>
        </authorList>
    </citation>
    <scope>NUCLEOTIDE SEQUENCE [LARGE SCALE GENOMIC DNA]</scope>
    <source>
        <strain evidence="4">LAMA 915</strain>
    </source>
</reference>
<dbReference type="Proteomes" id="UP000037446">
    <property type="component" value="Unassembled WGS sequence"/>
</dbReference>
<dbReference type="GO" id="GO:0006814">
    <property type="term" value="P:sodium ion transport"/>
    <property type="evidence" value="ECO:0007669"/>
    <property type="project" value="InterPro"/>
</dbReference>
<dbReference type="PANTHER" id="PTHR11328:SF24">
    <property type="entry name" value="MAJOR FACILITATOR SUPERFAMILY (MFS) PROFILE DOMAIN-CONTAINING PROTEIN"/>
    <property type="match status" value="1"/>
</dbReference>
<dbReference type="InterPro" id="IPR001927">
    <property type="entry name" value="Na/Gal_symport"/>
</dbReference>
<comment type="similarity">
    <text evidence="1">Belongs to the sodium:galactoside symporter (TC 2.A.2) family.</text>
</comment>
<dbReference type="InterPro" id="IPR036259">
    <property type="entry name" value="MFS_trans_sf"/>
</dbReference>
<evidence type="ECO:0000313" key="3">
    <source>
        <dbReference type="EMBL" id="KNH02517.1"/>
    </source>
</evidence>
<keyword evidence="2" id="KW-0812">Transmembrane</keyword>
<dbReference type="SUPFAM" id="SSF103473">
    <property type="entry name" value="MFS general substrate transporter"/>
    <property type="match status" value="1"/>
</dbReference>
<sequence length="469" mass="50026">MANQDPPVGRLEKLGYGVGDLASSLYINFFNIYLLYYFVELGGVGPAAMGLMLLLTKFFDAITDPVMGAIGDRTRTRWGRYRPYLLWGAVPFGLFGAAIFAAPELTPGSMLVWAYVTYTLTMVAFTATNVPYSALMGVISPSADTRSSVAAYRMIFSALAVVGVAVVATTLVRELGAGDERRGIMLTMFVLAGAGMLALVIAFASTRERIPPAPTNGRIRDDIGLLIRTPAWIAVAAAAVLTPVALASRASSALFWFRYVAGDDGRTVFLFLDRVGLFYTGFALGQLIGVLVAASLARRFDKAHLIIVAGIIEVAAISAFHLMPVDAVWPQTAAQVFVGVGLGMMMMLAYSMFTDIAEYLEWSTKRQMTGLAVSGAVFAVKTGVAIGAALPGLLFALTGFEAGAVQTADARLGIDLAFAIVPAAIIIPAGVAMLFYKLDRRTIAHFEGELAQRRMQSAPTPFPSPPETL</sequence>
<dbReference type="GO" id="GO:0015293">
    <property type="term" value="F:symporter activity"/>
    <property type="evidence" value="ECO:0007669"/>
    <property type="project" value="InterPro"/>
</dbReference>
<dbReference type="AlphaFoldDB" id="A0A0L1KFA4"/>
<dbReference type="RefSeq" id="WP_050599947.1">
    <property type="nucleotide sequence ID" value="NZ_JYNE01000022.1"/>
</dbReference>
<keyword evidence="2" id="KW-0472">Membrane</keyword>
<feature type="transmembrane region" description="Helical" evidence="2">
    <location>
        <begin position="303"/>
        <end position="322"/>
    </location>
</feature>
<organism evidence="3 4">
    <name type="scientific">Qipengyuania citrea LAMA 915</name>
    <dbReference type="NCBI Taxonomy" id="1306953"/>
    <lineage>
        <taxon>Bacteria</taxon>
        <taxon>Pseudomonadati</taxon>
        <taxon>Pseudomonadota</taxon>
        <taxon>Alphaproteobacteria</taxon>
        <taxon>Sphingomonadales</taxon>
        <taxon>Erythrobacteraceae</taxon>
        <taxon>Qipengyuania</taxon>
    </lineage>
</organism>
<feature type="transmembrane region" description="Helical" evidence="2">
    <location>
        <begin position="225"/>
        <end position="246"/>
    </location>
</feature>
<dbReference type="PATRIC" id="fig|1306953.7.peg.301"/>
<feature type="transmembrane region" description="Helical" evidence="2">
    <location>
        <begin position="276"/>
        <end position="296"/>
    </location>
</feature>
<protein>
    <submittedName>
        <fullName evidence="3">Sugar (Glycoside-pentoside-hexuronide) transporter</fullName>
    </submittedName>
</protein>
<dbReference type="GO" id="GO:0008643">
    <property type="term" value="P:carbohydrate transport"/>
    <property type="evidence" value="ECO:0007669"/>
    <property type="project" value="InterPro"/>
</dbReference>
<gene>
    <name evidence="3" type="ORF">J121_296</name>
</gene>
<evidence type="ECO:0000256" key="2">
    <source>
        <dbReference type="SAM" id="Phobius"/>
    </source>
</evidence>
<feature type="transmembrane region" description="Helical" evidence="2">
    <location>
        <begin position="84"/>
        <end position="103"/>
    </location>
</feature>
<dbReference type="InterPro" id="IPR039672">
    <property type="entry name" value="MFS_2"/>
</dbReference>
<keyword evidence="2" id="KW-1133">Transmembrane helix</keyword>
<feature type="transmembrane region" description="Helical" evidence="2">
    <location>
        <begin position="328"/>
        <end position="350"/>
    </location>
</feature>
<dbReference type="NCBIfam" id="TIGR00792">
    <property type="entry name" value="gph"/>
    <property type="match status" value="1"/>
</dbReference>
<proteinExistence type="inferred from homology"/>
<evidence type="ECO:0000256" key="1">
    <source>
        <dbReference type="ARBA" id="ARBA00009617"/>
    </source>
</evidence>
<dbReference type="Pfam" id="PF13347">
    <property type="entry name" value="MFS_2"/>
    <property type="match status" value="1"/>
</dbReference>
<feature type="transmembrane region" description="Helical" evidence="2">
    <location>
        <begin position="151"/>
        <end position="172"/>
    </location>
</feature>
<evidence type="ECO:0000313" key="4">
    <source>
        <dbReference type="Proteomes" id="UP000037446"/>
    </source>
</evidence>
<feature type="transmembrane region" description="Helical" evidence="2">
    <location>
        <begin position="184"/>
        <end position="204"/>
    </location>
</feature>
<comment type="caution">
    <text evidence="3">The sequence shown here is derived from an EMBL/GenBank/DDBJ whole genome shotgun (WGS) entry which is preliminary data.</text>
</comment>
<feature type="transmembrane region" description="Helical" evidence="2">
    <location>
        <begin position="371"/>
        <end position="396"/>
    </location>
</feature>
<dbReference type="CDD" id="cd17332">
    <property type="entry name" value="MFS_MelB_like"/>
    <property type="match status" value="1"/>
</dbReference>
<dbReference type="STRING" id="1306953.J121_296"/>
<dbReference type="Gene3D" id="1.20.1250.20">
    <property type="entry name" value="MFS general substrate transporter like domains"/>
    <property type="match status" value="1"/>
</dbReference>
<dbReference type="PANTHER" id="PTHR11328">
    <property type="entry name" value="MAJOR FACILITATOR SUPERFAMILY DOMAIN-CONTAINING PROTEIN"/>
    <property type="match status" value="1"/>
</dbReference>
<dbReference type="EMBL" id="JYNE01000022">
    <property type="protein sequence ID" value="KNH02517.1"/>
    <property type="molecule type" value="Genomic_DNA"/>
</dbReference>
<dbReference type="GO" id="GO:0005886">
    <property type="term" value="C:plasma membrane"/>
    <property type="evidence" value="ECO:0007669"/>
    <property type="project" value="TreeGrafter"/>
</dbReference>
<name>A0A0L1KFA4_9SPHN</name>
<feature type="transmembrane region" description="Helical" evidence="2">
    <location>
        <begin position="416"/>
        <end position="436"/>
    </location>
</feature>